<gene>
    <name evidence="2" type="ORF">PSON_ATCC_30995.1.T0550200</name>
</gene>
<feature type="transmembrane region" description="Helical" evidence="1">
    <location>
        <begin position="12"/>
        <end position="33"/>
    </location>
</feature>
<keyword evidence="1" id="KW-1133">Transmembrane helix</keyword>
<dbReference type="Proteomes" id="UP000692954">
    <property type="component" value="Unassembled WGS sequence"/>
</dbReference>
<protein>
    <submittedName>
        <fullName evidence="2">Uncharacterized protein</fullName>
    </submittedName>
</protein>
<reference evidence="2" key="1">
    <citation type="submission" date="2021-01" db="EMBL/GenBank/DDBJ databases">
        <authorList>
            <consortium name="Genoscope - CEA"/>
            <person name="William W."/>
        </authorList>
    </citation>
    <scope>NUCLEOTIDE SEQUENCE</scope>
</reference>
<feature type="transmembrane region" description="Helical" evidence="1">
    <location>
        <begin position="109"/>
        <end position="127"/>
    </location>
</feature>
<feature type="transmembrane region" description="Helical" evidence="1">
    <location>
        <begin position="244"/>
        <end position="263"/>
    </location>
</feature>
<feature type="transmembrane region" description="Helical" evidence="1">
    <location>
        <begin position="147"/>
        <end position="167"/>
    </location>
</feature>
<evidence type="ECO:0000256" key="1">
    <source>
        <dbReference type="SAM" id="Phobius"/>
    </source>
</evidence>
<comment type="caution">
    <text evidence="2">The sequence shown here is derived from an EMBL/GenBank/DDBJ whole genome shotgun (WGS) entry which is preliminary data.</text>
</comment>
<feature type="transmembrane region" description="Helical" evidence="1">
    <location>
        <begin position="202"/>
        <end position="223"/>
    </location>
</feature>
<proteinExistence type="predicted"/>
<evidence type="ECO:0000313" key="2">
    <source>
        <dbReference type="EMBL" id="CAD8090208.1"/>
    </source>
</evidence>
<accession>A0A8S1NC71</accession>
<keyword evidence="1" id="KW-0812">Transmembrane</keyword>
<dbReference type="EMBL" id="CAJJDN010000055">
    <property type="protein sequence ID" value="CAD8090208.1"/>
    <property type="molecule type" value="Genomic_DNA"/>
</dbReference>
<feature type="transmembrane region" description="Helical" evidence="1">
    <location>
        <begin position="283"/>
        <end position="307"/>
    </location>
</feature>
<sequence>MYLYDNNPMMIVQFSCIVISLLSIVGVIIVFLLGKGWKYFIATIFFTQIISMLFFFVPQVLTPFFFNGNPKDQNDEIDRDYNNEFCQFKNDLENKQFCINQTFCKLQGYFVNSSFLASTLISLYSCYIIKQTLNANPKFGKNINQIYIIHFIIGIVTFIICLPMLIVDVEFQHYGTSWNKELVYYICNLKVSSDQINTQMLFWGQSFFTFALIILSLIFHYSVSKLKKKIKKKFVNEFDSCSSLNLYVLPITLLIFWTINMIIKLFDSEKNFIREQGNFVQGLFFFPQLLLALQGFNYASLFFYAFYQQLVPNLPKSLQSTYMFFAKISIYNCFFGKIAEYKIPKNSLLYDADSAKDSTSSIIQKDESSTNR</sequence>
<name>A0A8S1NC71_9CILI</name>
<evidence type="ECO:0000313" key="3">
    <source>
        <dbReference type="Proteomes" id="UP000692954"/>
    </source>
</evidence>
<feature type="transmembrane region" description="Helical" evidence="1">
    <location>
        <begin position="40"/>
        <end position="61"/>
    </location>
</feature>
<dbReference type="OrthoDB" id="295535at2759"/>
<organism evidence="2 3">
    <name type="scientific">Paramecium sonneborni</name>
    <dbReference type="NCBI Taxonomy" id="65129"/>
    <lineage>
        <taxon>Eukaryota</taxon>
        <taxon>Sar</taxon>
        <taxon>Alveolata</taxon>
        <taxon>Ciliophora</taxon>
        <taxon>Intramacronucleata</taxon>
        <taxon>Oligohymenophorea</taxon>
        <taxon>Peniculida</taxon>
        <taxon>Parameciidae</taxon>
        <taxon>Paramecium</taxon>
    </lineage>
</organism>
<dbReference type="AlphaFoldDB" id="A0A8S1NC71"/>
<keyword evidence="3" id="KW-1185">Reference proteome</keyword>
<keyword evidence="1" id="KW-0472">Membrane</keyword>